<dbReference type="SMART" id="SM01041">
    <property type="entry name" value="BRO1"/>
    <property type="match status" value="1"/>
</dbReference>
<feature type="compositionally biased region" description="Basic residues" evidence="1">
    <location>
        <begin position="741"/>
        <end position="752"/>
    </location>
</feature>
<dbReference type="PROSITE" id="PS51180">
    <property type="entry name" value="BRO1"/>
    <property type="match status" value="1"/>
</dbReference>
<keyword evidence="5" id="KW-1185">Reference proteome</keyword>
<organism evidence="4 5">
    <name type="scientific">Folsomia candida</name>
    <name type="common">Springtail</name>
    <dbReference type="NCBI Taxonomy" id="158441"/>
    <lineage>
        <taxon>Eukaryota</taxon>
        <taxon>Metazoa</taxon>
        <taxon>Ecdysozoa</taxon>
        <taxon>Arthropoda</taxon>
        <taxon>Hexapoda</taxon>
        <taxon>Collembola</taxon>
        <taxon>Entomobryomorpha</taxon>
        <taxon>Isotomoidea</taxon>
        <taxon>Isotomidae</taxon>
        <taxon>Proisotominae</taxon>
        <taxon>Folsomia</taxon>
    </lineage>
</organism>
<feature type="region of interest" description="Disordered" evidence="1">
    <location>
        <begin position="676"/>
        <end position="769"/>
    </location>
</feature>
<name>A0A226EXN1_FOLCA</name>
<accession>A0A226EXN1</accession>
<comment type="caution">
    <text evidence="4">The sequence shown here is derived from an EMBL/GenBank/DDBJ whole genome shotgun (WGS) entry which is preliminary data.</text>
</comment>
<evidence type="ECO:0000259" key="3">
    <source>
        <dbReference type="PROSITE" id="PS51180"/>
    </source>
</evidence>
<dbReference type="GO" id="GO:0051497">
    <property type="term" value="P:negative regulation of stress fiber assembly"/>
    <property type="evidence" value="ECO:0007669"/>
    <property type="project" value="TreeGrafter"/>
</dbReference>
<dbReference type="AlphaFoldDB" id="A0A226EXN1"/>
<dbReference type="EMBL" id="LNIX01000001">
    <property type="protein sequence ID" value="OXA62309.1"/>
    <property type="molecule type" value="Genomic_DNA"/>
</dbReference>
<feature type="domain" description="PDZ" evidence="2">
    <location>
        <begin position="596"/>
        <end position="673"/>
    </location>
</feature>
<dbReference type="Pfam" id="PF00595">
    <property type="entry name" value="PDZ"/>
    <property type="match status" value="1"/>
</dbReference>
<dbReference type="OrthoDB" id="64867at2759"/>
<dbReference type="CDD" id="cd06712">
    <property type="entry name" value="PDZ_rhophilin-like"/>
    <property type="match status" value="1"/>
</dbReference>
<dbReference type="PROSITE" id="PS50106">
    <property type="entry name" value="PDZ"/>
    <property type="match status" value="1"/>
</dbReference>
<dbReference type="InterPro" id="IPR038499">
    <property type="entry name" value="BRO1_sf"/>
</dbReference>
<feature type="region of interest" description="Disordered" evidence="1">
    <location>
        <begin position="310"/>
        <end position="331"/>
    </location>
</feature>
<feature type="compositionally biased region" description="Low complexity" evidence="1">
    <location>
        <begin position="690"/>
        <end position="713"/>
    </location>
</feature>
<dbReference type="Pfam" id="PF03097">
    <property type="entry name" value="BRO1"/>
    <property type="match status" value="2"/>
</dbReference>
<evidence type="ECO:0000313" key="4">
    <source>
        <dbReference type="EMBL" id="OXA62309.1"/>
    </source>
</evidence>
<dbReference type="PANTHER" id="PTHR23031">
    <property type="entry name" value="RHOPHILIN"/>
    <property type="match status" value="1"/>
</dbReference>
<sequence length="769" mass="85352">MSWKSAVETVTIKQGNTSRDAIEGWSGKPAKFSVEFGNWVNPTTPNGARGATSNRTVKETATLELSFVNSHLQLLREQLSEINGCLEAYQGQGQDNSLPMIPLGLKETSQHIDFLEPFKDFILEHYSEDGNNLDDAIQSFMELRQAMRRPSRTKTGVQLLLRYLGVLYFVERRFFPADRNIGVFFEWYDALTGVPSIQRTVAFEKASVLFNLAALHTQIGSKQDRLLNSESADAAVDNFLRAAGTLRYIGEHFTHPPSFDLAPHTLDALTALFLVVVVLFTLSSSLIKAGMTKPWELARGDLRLIGVSTQTEPPPRPNDHSHHGVGHPHASICNKSSRKIDGFGEWVVKAVVGGLKVQARECLFEKQQSVEKVDSSKIIENVQDQSRVVELAQEAQLLSDEYVRVSELLSHEELKEFIPPAWSSLVQVKRDLYKCLAHHYLSTLLLSECEFSDETRENFRYLYCETENVAVTDIRLPTNEEEMKVLGFCHLRKALSCLEDSSRHARLNRELRAKKGLQSALQSTKDKILATFERKEIQSLEELEHYLDPPQLIAATKFQLELSPPDLATQNVEDPFRALGPLALFSAKRHWSAPRHVTLHRRGDGFGLSVKGSAPVAIASIDDGSPAELGGVRQGDVIVGIGGVDTRWMGHEDVVALVRTTGDSLALRLVTPMDVTKNSSHHHSHKGRISPHSTSSSTSLGSSTPRSSSSSSSGYGGSYGRSVSRNTGSASPQEDTFTMKKLTKSLFRKSKSKEKVNDATGYKSNMILR</sequence>
<dbReference type="Gene3D" id="2.30.42.10">
    <property type="match status" value="1"/>
</dbReference>
<dbReference type="PANTHER" id="PTHR23031:SF15">
    <property type="entry name" value="LD12055P"/>
    <property type="match status" value="1"/>
</dbReference>
<dbReference type="InterPro" id="IPR004328">
    <property type="entry name" value="BRO1_dom"/>
</dbReference>
<feature type="compositionally biased region" description="Basic residues" evidence="1">
    <location>
        <begin position="679"/>
        <end position="689"/>
    </location>
</feature>
<dbReference type="InterPro" id="IPR036034">
    <property type="entry name" value="PDZ_sf"/>
</dbReference>
<gene>
    <name evidence="4" type="ORF">Fcan01_03703</name>
</gene>
<feature type="domain" description="BRO1" evidence="3">
    <location>
        <begin position="99"/>
        <end position="582"/>
    </location>
</feature>
<feature type="compositionally biased region" description="Polar residues" evidence="1">
    <location>
        <begin position="726"/>
        <end position="736"/>
    </location>
</feature>
<evidence type="ECO:0000313" key="5">
    <source>
        <dbReference type="Proteomes" id="UP000198287"/>
    </source>
</evidence>
<evidence type="ECO:0000256" key="1">
    <source>
        <dbReference type="SAM" id="MobiDB-lite"/>
    </source>
</evidence>
<dbReference type="SMART" id="SM00228">
    <property type="entry name" value="PDZ"/>
    <property type="match status" value="1"/>
</dbReference>
<dbReference type="InterPro" id="IPR001478">
    <property type="entry name" value="PDZ"/>
</dbReference>
<reference evidence="4 5" key="1">
    <citation type="submission" date="2015-12" db="EMBL/GenBank/DDBJ databases">
        <title>The genome of Folsomia candida.</title>
        <authorList>
            <person name="Faddeeva A."/>
            <person name="Derks M.F."/>
            <person name="Anvar Y."/>
            <person name="Smit S."/>
            <person name="Van Straalen N."/>
            <person name="Roelofs D."/>
        </authorList>
    </citation>
    <scope>NUCLEOTIDE SEQUENCE [LARGE SCALE GENOMIC DNA]</scope>
    <source>
        <strain evidence="4 5">VU population</strain>
        <tissue evidence="4">Whole body</tissue>
    </source>
</reference>
<protein>
    <submittedName>
        <fullName evidence="4">Rhophilin-2-B</fullName>
    </submittedName>
</protein>
<dbReference type="Proteomes" id="UP000198287">
    <property type="component" value="Unassembled WGS sequence"/>
</dbReference>
<proteinExistence type="predicted"/>
<dbReference type="STRING" id="158441.A0A226EXN1"/>
<dbReference type="SUPFAM" id="SSF50156">
    <property type="entry name" value="PDZ domain-like"/>
    <property type="match status" value="1"/>
</dbReference>
<dbReference type="Gene3D" id="1.25.40.280">
    <property type="entry name" value="alix/aip1 like domains"/>
    <property type="match status" value="1"/>
</dbReference>
<dbReference type="InterPro" id="IPR047138">
    <property type="entry name" value="RHPN1_2"/>
</dbReference>
<dbReference type="OMA" id="PPVHDYM"/>
<evidence type="ECO:0000259" key="2">
    <source>
        <dbReference type="PROSITE" id="PS50106"/>
    </source>
</evidence>